<dbReference type="SMART" id="SM00355">
    <property type="entry name" value="ZnF_C2H2"/>
    <property type="match status" value="2"/>
</dbReference>
<feature type="domain" description="C2H2-type" evidence="9">
    <location>
        <begin position="63"/>
        <end position="90"/>
    </location>
</feature>
<organism evidence="10 11">
    <name type="scientific">Tricholomella constricta</name>
    <dbReference type="NCBI Taxonomy" id="117010"/>
    <lineage>
        <taxon>Eukaryota</taxon>
        <taxon>Fungi</taxon>
        <taxon>Dikarya</taxon>
        <taxon>Basidiomycota</taxon>
        <taxon>Agaricomycotina</taxon>
        <taxon>Agaricomycetes</taxon>
        <taxon>Agaricomycetidae</taxon>
        <taxon>Agaricales</taxon>
        <taxon>Tricholomatineae</taxon>
        <taxon>Lyophyllaceae</taxon>
        <taxon>Tricholomella</taxon>
    </lineage>
</organism>
<dbReference type="InterPro" id="IPR013087">
    <property type="entry name" value="Znf_C2H2_type"/>
</dbReference>
<dbReference type="SUPFAM" id="SSF57667">
    <property type="entry name" value="beta-beta-alpha zinc fingers"/>
    <property type="match status" value="1"/>
</dbReference>
<dbReference type="Gene3D" id="3.30.160.60">
    <property type="entry name" value="Classic Zinc Finger"/>
    <property type="match status" value="2"/>
</dbReference>
<evidence type="ECO:0000313" key="10">
    <source>
        <dbReference type="EMBL" id="KAF5386141.1"/>
    </source>
</evidence>
<keyword evidence="6" id="KW-0863">Zinc-finger</keyword>
<dbReference type="Proteomes" id="UP000565441">
    <property type="component" value="Unassembled WGS sequence"/>
</dbReference>
<dbReference type="GO" id="GO:0006351">
    <property type="term" value="P:DNA-templated transcription"/>
    <property type="evidence" value="ECO:0007669"/>
    <property type="project" value="InterPro"/>
</dbReference>
<dbReference type="GO" id="GO:0003677">
    <property type="term" value="F:DNA binding"/>
    <property type="evidence" value="ECO:0007669"/>
    <property type="project" value="InterPro"/>
</dbReference>
<name>A0A8H5HN44_9AGAR</name>
<dbReference type="InterPro" id="IPR007219">
    <property type="entry name" value="XnlR_reg_dom"/>
</dbReference>
<dbReference type="SUPFAM" id="SSF57701">
    <property type="entry name" value="Zn2/Cys6 DNA-binding domain"/>
    <property type="match status" value="1"/>
</dbReference>
<evidence type="ECO:0000259" key="8">
    <source>
        <dbReference type="PROSITE" id="PS50048"/>
    </source>
</evidence>
<evidence type="ECO:0000256" key="5">
    <source>
        <dbReference type="ARBA" id="ARBA00023242"/>
    </source>
</evidence>
<dbReference type="SMART" id="SM00066">
    <property type="entry name" value="GAL4"/>
    <property type="match status" value="1"/>
</dbReference>
<feature type="compositionally biased region" description="Polar residues" evidence="7">
    <location>
        <begin position="11"/>
        <end position="26"/>
    </location>
</feature>
<dbReference type="Gene3D" id="4.10.240.10">
    <property type="entry name" value="Zn(2)-C6 fungal-type DNA-binding domain"/>
    <property type="match status" value="1"/>
</dbReference>
<dbReference type="EMBL" id="JAACJP010000003">
    <property type="protein sequence ID" value="KAF5386141.1"/>
    <property type="molecule type" value="Genomic_DNA"/>
</dbReference>
<evidence type="ECO:0000259" key="9">
    <source>
        <dbReference type="PROSITE" id="PS50157"/>
    </source>
</evidence>
<dbReference type="PROSITE" id="PS00028">
    <property type="entry name" value="ZINC_FINGER_C2H2_1"/>
    <property type="match status" value="1"/>
</dbReference>
<dbReference type="Pfam" id="PF04082">
    <property type="entry name" value="Fungal_trans"/>
    <property type="match status" value="1"/>
</dbReference>
<protein>
    <recommendedName>
        <fullName evidence="12">Zn(2)-C6 fungal-type domain-containing protein</fullName>
    </recommendedName>
</protein>
<feature type="compositionally biased region" description="Low complexity" evidence="7">
    <location>
        <begin position="174"/>
        <end position="190"/>
    </location>
</feature>
<feature type="domain" description="Zn(2)-C6 fungal-type" evidence="8">
    <location>
        <begin position="124"/>
        <end position="153"/>
    </location>
</feature>
<feature type="compositionally biased region" description="Polar residues" evidence="7">
    <location>
        <begin position="191"/>
        <end position="206"/>
    </location>
</feature>
<dbReference type="PANTHER" id="PTHR47660">
    <property type="entry name" value="TRANSCRIPTION FACTOR WITH C2H2 AND ZN(2)-CYS(6) DNA BINDING DOMAIN (EUROFUNG)-RELATED-RELATED"/>
    <property type="match status" value="1"/>
</dbReference>
<dbReference type="PROSITE" id="PS50157">
    <property type="entry name" value="ZINC_FINGER_C2H2_2"/>
    <property type="match status" value="2"/>
</dbReference>
<dbReference type="InterPro" id="IPR001138">
    <property type="entry name" value="Zn2Cys6_DnaBD"/>
</dbReference>
<keyword evidence="5" id="KW-0539">Nucleus</keyword>
<evidence type="ECO:0000256" key="2">
    <source>
        <dbReference type="ARBA" id="ARBA00022833"/>
    </source>
</evidence>
<keyword evidence="3" id="KW-0805">Transcription regulation</keyword>
<dbReference type="PANTHER" id="PTHR47660:SF2">
    <property type="entry name" value="TRANSCRIPTION FACTOR WITH C2H2 AND ZN(2)-CYS(6) DNA BINDING DOMAIN (EUROFUNG)"/>
    <property type="match status" value="1"/>
</dbReference>
<evidence type="ECO:0000256" key="7">
    <source>
        <dbReference type="SAM" id="MobiDB-lite"/>
    </source>
</evidence>
<dbReference type="CDD" id="cd12148">
    <property type="entry name" value="fungal_TF_MHR"/>
    <property type="match status" value="1"/>
</dbReference>
<evidence type="ECO:0000256" key="1">
    <source>
        <dbReference type="ARBA" id="ARBA00022723"/>
    </source>
</evidence>
<feature type="region of interest" description="Disordered" evidence="7">
    <location>
        <begin position="156"/>
        <end position="206"/>
    </location>
</feature>
<feature type="compositionally biased region" description="Polar residues" evidence="7">
    <location>
        <begin position="157"/>
        <end position="173"/>
    </location>
</feature>
<keyword evidence="4" id="KW-0804">Transcription</keyword>
<dbReference type="PROSITE" id="PS50048">
    <property type="entry name" value="ZN2_CY6_FUNGAL_2"/>
    <property type="match status" value="1"/>
</dbReference>
<keyword evidence="2" id="KW-0862">Zinc</keyword>
<dbReference type="GO" id="GO:0008270">
    <property type="term" value="F:zinc ion binding"/>
    <property type="evidence" value="ECO:0007669"/>
    <property type="project" value="UniProtKB-KW"/>
</dbReference>
<reference evidence="10 11" key="1">
    <citation type="journal article" date="2020" name="ISME J.">
        <title>Uncovering the hidden diversity of litter-decomposition mechanisms in mushroom-forming fungi.</title>
        <authorList>
            <person name="Floudas D."/>
            <person name="Bentzer J."/>
            <person name="Ahren D."/>
            <person name="Johansson T."/>
            <person name="Persson P."/>
            <person name="Tunlid A."/>
        </authorList>
    </citation>
    <scope>NUCLEOTIDE SEQUENCE [LARGE SCALE GENOMIC DNA]</scope>
    <source>
        <strain evidence="10 11">CBS 661.87</strain>
    </source>
</reference>
<evidence type="ECO:0000256" key="3">
    <source>
        <dbReference type="ARBA" id="ARBA00023015"/>
    </source>
</evidence>
<dbReference type="GO" id="GO:0000981">
    <property type="term" value="F:DNA-binding transcription factor activity, RNA polymerase II-specific"/>
    <property type="evidence" value="ECO:0007669"/>
    <property type="project" value="InterPro"/>
</dbReference>
<keyword evidence="11" id="KW-1185">Reference proteome</keyword>
<dbReference type="OrthoDB" id="1405595at2759"/>
<keyword evidence="1" id="KW-0479">Metal-binding</keyword>
<feature type="region of interest" description="Disordered" evidence="7">
    <location>
        <begin position="1"/>
        <end position="38"/>
    </location>
</feature>
<feature type="domain" description="C2H2-type" evidence="9">
    <location>
        <begin position="91"/>
        <end position="120"/>
    </location>
</feature>
<dbReference type="InterPro" id="IPR036864">
    <property type="entry name" value="Zn2-C6_fun-type_DNA-bd_sf"/>
</dbReference>
<dbReference type="Pfam" id="PF00172">
    <property type="entry name" value="Zn_clus"/>
    <property type="match status" value="1"/>
</dbReference>
<sequence length="801" mass="90359">MIPGQAAPFPSDQSSTSAPTMLTTQRVPIPPTEDQPFEFRKKDGSLSKMRNHRGNIPVLPQTKLCPHCPAKFTRTTHLNRHLRTHTNERLHRCDTCDSQFTRSDLLTRHKKSCTDPSSRTRRKSCASCMESKIKCDRQYPCSKCAARGKQCVYNGSGRKSSTASLPVQQKQVPTTTYTDSSSESSTSPSTLFVTTPESTPAYNTSTFQIQEVDDYAQTSNEETSSHFDPLGQSDFLSSSVSMPSFSKTETFPQEQLSTSASAVELYSSNPSETDTIDEVDDRLVPVNSHLSPVYISDMFEPFFSNIFSVSHSMPLEDLSWAGLPLSSSDGFPLMPQATSTQLPAIEAYDESPSFDSVPERSTSNSVPRLALSDVRQSSQADVDPPEPELQHYLYLFFSAFLSQIPIVHANTFTSDQKPPVLLGAMQACGALFVKTRKASIFITKTLASAREALVQEFAKNPTDSSDQIHLILAVVLLQTIGLFHQQPDQRASSSIYHGMLVMMIRRTGMITNNATWEPRSLTEAPLEVLWQEWVVNEMTKRAIWWSYLHDCCHSIYFALPSSYHPSEIELNLPCEESLWRATTATDWFMALQEPSPYGSSKLRLTGLSMLQCLGSLSETHILETTIPANPFSHFILIHAILRHLFVTCVEGRLPRGVVTGVVNPNEIVNQEIYRLQYALHNWLQNWLNSPELPKVDDVNEEPPFIYNALPFYWLGQVSLLAFQEALPPFEQDSPSNLKVEVRFRLVKQWLRHIRGFLKKGDQTPTLFWDELMRIRLQTWQQEFEGGEEDDQDGLLGFFPEH</sequence>
<gene>
    <name evidence="10" type="ORF">D9615_002349</name>
</gene>
<dbReference type="AlphaFoldDB" id="A0A8H5HN44"/>
<feature type="region of interest" description="Disordered" evidence="7">
    <location>
        <begin position="349"/>
        <end position="370"/>
    </location>
</feature>
<dbReference type="InterPro" id="IPR036236">
    <property type="entry name" value="Znf_C2H2_sf"/>
</dbReference>
<evidence type="ECO:0008006" key="12">
    <source>
        <dbReference type="Google" id="ProtNLM"/>
    </source>
</evidence>
<evidence type="ECO:0000256" key="4">
    <source>
        <dbReference type="ARBA" id="ARBA00023163"/>
    </source>
</evidence>
<dbReference type="SMART" id="SM00906">
    <property type="entry name" value="Fungal_trans"/>
    <property type="match status" value="1"/>
</dbReference>
<evidence type="ECO:0000313" key="11">
    <source>
        <dbReference type="Proteomes" id="UP000565441"/>
    </source>
</evidence>
<comment type="caution">
    <text evidence="10">The sequence shown here is derived from an EMBL/GenBank/DDBJ whole genome shotgun (WGS) entry which is preliminary data.</text>
</comment>
<evidence type="ECO:0000256" key="6">
    <source>
        <dbReference type="PROSITE-ProRule" id="PRU00042"/>
    </source>
</evidence>
<accession>A0A8H5HN44</accession>
<proteinExistence type="predicted"/>
<dbReference type="CDD" id="cd00067">
    <property type="entry name" value="GAL4"/>
    <property type="match status" value="1"/>
</dbReference>